<feature type="domain" description="Response regulatory" evidence="2">
    <location>
        <begin position="32"/>
        <end position="152"/>
    </location>
</feature>
<dbReference type="PROSITE" id="PS50110">
    <property type="entry name" value="RESPONSE_REGULATORY"/>
    <property type="match status" value="1"/>
</dbReference>
<evidence type="ECO:0000256" key="1">
    <source>
        <dbReference type="PROSITE-ProRule" id="PRU00169"/>
    </source>
</evidence>
<proteinExistence type="predicted"/>
<dbReference type="EMBL" id="PTJE01000003">
    <property type="protein sequence ID" value="PPK95050.1"/>
    <property type="molecule type" value="Genomic_DNA"/>
</dbReference>
<evidence type="ECO:0000313" key="4">
    <source>
        <dbReference type="Proteomes" id="UP000239002"/>
    </source>
</evidence>
<sequence length="163" mass="18996">MGIDLTLSKKCIIYDHIWRYSKIELLENIKLKILLIEDDAIEVMKLKRAIKKLELSHELIEAKNGEEALVILRDDKVIPDVIFLDLNMPKINGLEFLRILRKDDVLKYIPTVMLTTSNNRKDVLACYETGVAGYIIKPLKYDDYVKKIEVALQYWSMNELIKA</sequence>
<gene>
    <name evidence="3" type="ORF">LY01_01803</name>
</gene>
<dbReference type="InterPro" id="IPR011006">
    <property type="entry name" value="CheY-like_superfamily"/>
</dbReference>
<dbReference type="InterPro" id="IPR001789">
    <property type="entry name" value="Sig_transdc_resp-reg_receiver"/>
</dbReference>
<name>A0A2S6ILM9_9FLAO</name>
<comment type="caution">
    <text evidence="3">The sequence shown here is derived from an EMBL/GenBank/DDBJ whole genome shotgun (WGS) entry which is preliminary data.</text>
</comment>
<dbReference type="PANTHER" id="PTHR44520:SF2">
    <property type="entry name" value="RESPONSE REGULATOR RCP1"/>
    <property type="match status" value="1"/>
</dbReference>
<dbReference type="Pfam" id="PF00072">
    <property type="entry name" value="Response_reg"/>
    <property type="match status" value="1"/>
</dbReference>
<evidence type="ECO:0000313" key="3">
    <source>
        <dbReference type="EMBL" id="PPK95050.1"/>
    </source>
</evidence>
<dbReference type="Gene3D" id="3.40.50.2300">
    <property type="match status" value="1"/>
</dbReference>
<dbReference type="PANTHER" id="PTHR44520">
    <property type="entry name" value="RESPONSE REGULATOR RCP1-RELATED"/>
    <property type="match status" value="1"/>
</dbReference>
<accession>A0A2S6ILM9</accession>
<dbReference type="SUPFAM" id="SSF52172">
    <property type="entry name" value="CheY-like"/>
    <property type="match status" value="1"/>
</dbReference>
<dbReference type="SMART" id="SM00448">
    <property type="entry name" value="REC"/>
    <property type="match status" value="1"/>
</dbReference>
<keyword evidence="1" id="KW-0597">Phosphoprotein</keyword>
<protein>
    <submittedName>
        <fullName evidence="3">Response regulator receiver domain-containing protein</fullName>
    </submittedName>
</protein>
<feature type="modified residue" description="4-aspartylphosphate" evidence="1">
    <location>
        <position position="85"/>
    </location>
</feature>
<reference evidence="3 4" key="1">
    <citation type="submission" date="2018-02" db="EMBL/GenBank/DDBJ databases">
        <title>Genomic Encyclopedia of Archaeal and Bacterial Type Strains, Phase II (KMG-II): from individual species to whole genera.</title>
        <authorList>
            <person name="Goeker M."/>
        </authorList>
    </citation>
    <scope>NUCLEOTIDE SEQUENCE [LARGE SCALE GENOMIC DNA]</scope>
    <source>
        <strain evidence="3 4">DSM 16809</strain>
    </source>
</reference>
<dbReference type="GO" id="GO:0000160">
    <property type="term" value="P:phosphorelay signal transduction system"/>
    <property type="evidence" value="ECO:0007669"/>
    <property type="project" value="InterPro"/>
</dbReference>
<dbReference type="InterPro" id="IPR052893">
    <property type="entry name" value="TCS_response_regulator"/>
</dbReference>
<organism evidence="3 4">
    <name type="scientific">Nonlabens xylanidelens</name>
    <dbReference type="NCBI Taxonomy" id="191564"/>
    <lineage>
        <taxon>Bacteria</taxon>
        <taxon>Pseudomonadati</taxon>
        <taxon>Bacteroidota</taxon>
        <taxon>Flavobacteriia</taxon>
        <taxon>Flavobacteriales</taxon>
        <taxon>Flavobacteriaceae</taxon>
        <taxon>Nonlabens</taxon>
    </lineage>
</organism>
<dbReference type="CDD" id="cd17557">
    <property type="entry name" value="REC_Rcp-like"/>
    <property type="match status" value="1"/>
</dbReference>
<dbReference type="Proteomes" id="UP000239002">
    <property type="component" value="Unassembled WGS sequence"/>
</dbReference>
<dbReference type="AlphaFoldDB" id="A0A2S6ILM9"/>
<keyword evidence="4" id="KW-1185">Reference proteome</keyword>
<evidence type="ECO:0000259" key="2">
    <source>
        <dbReference type="PROSITE" id="PS50110"/>
    </source>
</evidence>